<dbReference type="InterPro" id="IPR042089">
    <property type="entry name" value="Peptidase_M13_dom_2"/>
</dbReference>
<comment type="cofactor">
    <cofactor evidence="1">
        <name>Zn(2+)</name>
        <dbReference type="ChEBI" id="CHEBI:29105"/>
    </cofactor>
</comment>
<evidence type="ECO:0000256" key="6">
    <source>
        <dbReference type="ARBA" id="ARBA00023049"/>
    </source>
</evidence>
<dbReference type="SUPFAM" id="SSF55486">
    <property type="entry name" value="Metalloproteases ('zincins'), catalytic domain"/>
    <property type="match status" value="1"/>
</dbReference>
<keyword evidence="6" id="KW-0482">Metalloprotease</keyword>
<dbReference type="KEGG" id="emv:HQR01_09135"/>
<dbReference type="GO" id="GO:0005886">
    <property type="term" value="C:plasma membrane"/>
    <property type="evidence" value="ECO:0007669"/>
    <property type="project" value="TreeGrafter"/>
</dbReference>
<evidence type="ECO:0000256" key="2">
    <source>
        <dbReference type="ARBA" id="ARBA00022670"/>
    </source>
</evidence>
<dbReference type="PRINTS" id="PR00786">
    <property type="entry name" value="NEPRILYSIN"/>
</dbReference>
<feature type="signal peptide" evidence="7">
    <location>
        <begin position="1"/>
        <end position="24"/>
    </location>
</feature>
<dbReference type="InterPro" id="IPR024079">
    <property type="entry name" value="MetalloPept_cat_dom_sf"/>
</dbReference>
<dbReference type="Proteomes" id="UP000504693">
    <property type="component" value="Chromosome"/>
</dbReference>
<keyword evidence="3" id="KW-0479">Metal-binding</keyword>
<reference evidence="10 11" key="1">
    <citation type="submission" date="2020-05" db="EMBL/GenBank/DDBJ databases">
        <title>Erythrobacter mangrovi sp. nov., isolated from rhizosphere soil of mangrove plant (Kandelia candel).</title>
        <authorList>
            <person name="Ye Y.H."/>
        </authorList>
    </citation>
    <scope>NUCLEOTIDE SEQUENCE [LARGE SCALE GENOMIC DNA]</scope>
    <source>
        <strain evidence="10 11">EB310</strain>
    </source>
</reference>
<dbReference type="Gene3D" id="1.10.1380.10">
    <property type="entry name" value="Neutral endopeptidase , domain2"/>
    <property type="match status" value="1"/>
</dbReference>
<dbReference type="EMBL" id="CP053921">
    <property type="protein sequence ID" value="QKG71512.1"/>
    <property type="molecule type" value="Genomic_DNA"/>
</dbReference>
<proteinExistence type="predicted"/>
<dbReference type="GO" id="GO:0004222">
    <property type="term" value="F:metalloendopeptidase activity"/>
    <property type="evidence" value="ECO:0007669"/>
    <property type="project" value="InterPro"/>
</dbReference>
<evidence type="ECO:0000256" key="1">
    <source>
        <dbReference type="ARBA" id="ARBA00001947"/>
    </source>
</evidence>
<organism evidence="10 11">
    <name type="scientific">Erythrobacter mangrovi</name>
    <dbReference type="NCBI Taxonomy" id="2739433"/>
    <lineage>
        <taxon>Bacteria</taxon>
        <taxon>Pseudomonadati</taxon>
        <taxon>Pseudomonadota</taxon>
        <taxon>Alphaproteobacteria</taxon>
        <taxon>Sphingomonadales</taxon>
        <taxon>Erythrobacteraceae</taxon>
        <taxon>Erythrobacter/Porphyrobacter group</taxon>
        <taxon>Erythrobacter</taxon>
    </lineage>
</organism>
<evidence type="ECO:0000313" key="10">
    <source>
        <dbReference type="EMBL" id="QKG71512.1"/>
    </source>
</evidence>
<dbReference type="Pfam" id="PF01431">
    <property type="entry name" value="Peptidase_M13"/>
    <property type="match status" value="1"/>
</dbReference>
<evidence type="ECO:0000256" key="7">
    <source>
        <dbReference type="SAM" id="SignalP"/>
    </source>
</evidence>
<gene>
    <name evidence="10" type="ORF">HQR01_09135</name>
</gene>
<dbReference type="InterPro" id="IPR018497">
    <property type="entry name" value="Peptidase_M13_C"/>
</dbReference>
<evidence type="ECO:0000259" key="8">
    <source>
        <dbReference type="Pfam" id="PF01431"/>
    </source>
</evidence>
<dbReference type="RefSeq" id="WP_173214512.1">
    <property type="nucleotide sequence ID" value="NZ_CP053921.1"/>
</dbReference>
<evidence type="ECO:0000259" key="9">
    <source>
        <dbReference type="Pfam" id="PF05649"/>
    </source>
</evidence>
<dbReference type="CDD" id="cd08662">
    <property type="entry name" value="M13"/>
    <property type="match status" value="1"/>
</dbReference>
<evidence type="ECO:0000313" key="11">
    <source>
        <dbReference type="Proteomes" id="UP000504693"/>
    </source>
</evidence>
<dbReference type="PANTHER" id="PTHR11733">
    <property type="entry name" value="ZINC METALLOPROTEASE FAMILY M13 NEPRILYSIN-RELATED"/>
    <property type="match status" value="1"/>
</dbReference>
<keyword evidence="11" id="KW-1185">Reference proteome</keyword>
<dbReference type="Gene3D" id="3.40.390.10">
    <property type="entry name" value="Collagenase (Catalytic Domain)"/>
    <property type="match status" value="1"/>
</dbReference>
<evidence type="ECO:0000256" key="3">
    <source>
        <dbReference type="ARBA" id="ARBA00022723"/>
    </source>
</evidence>
<dbReference type="GO" id="GO:0016485">
    <property type="term" value="P:protein processing"/>
    <property type="evidence" value="ECO:0007669"/>
    <property type="project" value="TreeGrafter"/>
</dbReference>
<feature type="chain" id="PRO_5028984804" evidence="7">
    <location>
        <begin position="25"/>
        <end position="693"/>
    </location>
</feature>
<evidence type="ECO:0000256" key="5">
    <source>
        <dbReference type="ARBA" id="ARBA00022833"/>
    </source>
</evidence>
<dbReference type="PANTHER" id="PTHR11733:SF211">
    <property type="entry name" value="OLIGOPEPTIDASE LIPOPROTEIN M13 FAMILY"/>
    <property type="match status" value="1"/>
</dbReference>
<keyword evidence="2" id="KW-0645">Protease</keyword>
<name>A0A7D3Y040_9SPHN</name>
<dbReference type="GO" id="GO:0046872">
    <property type="term" value="F:metal ion binding"/>
    <property type="evidence" value="ECO:0007669"/>
    <property type="project" value="UniProtKB-KW"/>
</dbReference>
<dbReference type="PROSITE" id="PS51885">
    <property type="entry name" value="NEPRILYSIN"/>
    <property type="match status" value="1"/>
</dbReference>
<dbReference type="AlphaFoldDB" id="A0A7D3Y040"/>
<keyword evidence="7" id="KW-0732">Signal</keyword>
<sequence>MKNRLVAALLLGTAVATLGPVACSQIGDETEVASTGTELGIEQSWMDSSIKPGDDFFRYANGSWFDSTEIPADRSNVGGFYIAFLQTEKNLTALIDGIVKSDPAQGTDAWRVMTFYESFLDTKAIDAAGMKPIESDLARIDAITDKAQLASAIGASMRADVDPLNSTDFETENLFGVFVTQALKGGEVVPYLLQGGLGMPEREYYLSSDPKMAGLRTAYKAYIVNLLKAAGVADAEAKAQRIYDLEIKIARAHVSREESDDWTTASSLWSQADFKAKAPGMDWDTFFKSAQLAGFETFDAYHPSAITKLSALVASEPLAAWKDWMTFHRINANTEVLPTRLDELHFAFYGKKLFGQEEQRSRDKRALGAINQHMGDELGKLYVEKYFPAPDKAAIAGMVDNIKDAFAKRIDALDWMAPATKAEAKNKVETMAVGVGYPDTWTDYSSLRVEPGSAYANLQAADLLYYRQQLAKVGKPLDKNEWWMNAQLVNAVNLPVQNALNFPAAILQRPFFDPKADPAFNYGAIGAVIGHEISHSFDNNGAAFDSSGAMRNWWTDADKAKFNQAGKALADQYDRYEPFPGLHVRGDLTLGENIADVAGLAAAYDAYRASLGGKEAPVIGGFTGDQRFFIAYAQAWASKFREEALRQRIATDGHAPGQYRALTVRNLDAWYKAFDVKEGDALYLAPEKRVKVW</sequence>
<feature type="domain" description="Peptidase M13 N-terminal" evidence="9">
    <location>
        <begin position="52"/>
        <end position="438"/>
    </location>
</feature>
<keyword evidence="5" id="KW-0862">Zinc</keyword>
<feature type="domain" description="Peptidase M13 C-terminal" evidence="8">
    <location>
        <begin position="490"/>
        <end position="690"/>
    </location>
</feature>
<protein>
    <submittedName>
        <fullName evidence="10">M13 family metallopeptidase</fullName>
    </submittedName>
</protein>
<evidence type="ECO:0000256" key="4">
    <source>
        <dbReference type="ARBA" id="ARBA00022801"/>
    </source>
</evidence>
<dbReference type="InterPro" id="IPR008753">
    <property type="entry name" value="Peptidase_M13_N"/>
</dbReference>
<keyword evidence="4" id="KW-0378">Hydrolase</keyword>
<accession>A0A7D3Y040</accession>
<dbReference type="InterPro" id="IPR000718">
    <property type="entry name" value="Peptidase_M13"/>
</dbReference>
<dbReference type="Pfam" id="PF05649">
    <property type="entry name" value="Peptidase_M13_N"/>
    <property type="match status" value="1"/>
</dbReference>